<name>A0A8J6IZN1_9FIRM</name>
<feature type="transmembrane region" description="Helical" evidence="1">
    <location>
        <begin position="54"/>
        <end position="74"/>
    </location>
</feature>
<comment type="caution">
    <text evidence="2">The sequence shown here is derived from an EMBL/GenBank/DDBJ whole genome shotgun (WGS) entry which is preliminary data.</text>
</comment>
<evidence type="ECO:0000313" key="2">
    <source>
        <dbReference type="EMBL" id="MBC5717713.1"/>
    </source>
</evidence>
<dbReference type="Pfam" id="PF06541">
    <property type="entry name" value="ABC_trans_CmpB"/>
    <property type="match status" value="1"/>
</dbReference>
<keyword evidence="1" id="KW-0472">Membrane</keyword>
<gene>
    <name evidence="2" type="ORF">H8S55_10320</name>
</gene>
<evidence type="ECO:0000313" key="3">
    <source>
        <dbReference type="Proteomes" id="UP000602260"/>
    </source>
</evidence>
<feature type="transmembrane region" description="Helical" evidence="1">
    <location>
        <begin position="20"/>
        <end position="42"/>
    </location>
</feature>
<reference evidence="2" key="1">
    <citation type="submission" date="2020-08" db="EMBL/GenBank/DDBJ databases">
        <title>Genome public.</title>
        <authorList>
            <person name="Liu C."/>
            <person name="Sun Q."/>
        </authorList>
    </citation>
    <scope>NUCLEOTIDE SEQUENCE</scope>
    <source>
        <strain evidence="2">BX5</strain>
    </source>
</reference>
<organism evidence="2 3">
    <name type="scientific">Flintibacter faecis</name>
    <dbReference type="NCBI Taxonomy" id="2763047"/>
    <lineage>
        <taxon>Bacteria</taxon>
        <taxon>Bacillati</taxon>
        <taxon>Bacillota</taxon>
        <taxon>Clostridia</taxon>
        <taxon>Eubacteriales</taxon>
        <taxon>Flintibacter</taxon>
    </lineage>
</organism>
<feature type="transmembrane region" description="Helical" evidence="1">
    <location>
        <begin position="80"/>
        <end position="100"/>
    </location>
</feature>
<feature type="transmembrane region" description="Helical" evidence="1">
    <location>
        <begin position="121"/>
        <end position="141"/>
    </location>
</feature>
<keyword evidence="1" id="KW-1133">Transmembrane helix</keyword>
<proteinExistence type="predicted"/>
<dbReference type="AlphaFoldDB" id="A0A8J6IZN1"/>
<feature type="transmembrane region" description="Helical" evidence="1">
    <location>
        <begin position="153"/>
        <end position="176"/>
    </location>
</feature>
<accession>A0A8J6IZN1</accession>
<protein>
    <submittedName>
        <fullName evidence="2">Putative ABC transporter permease</fullName>
    </submittedName>
</protein>
<dbReference type="Proteomes" id="UP000602260">
    <property type="component" value="Unassembled WGS sequence"/>
</dbReference>
<keyword evidence="3" id="KW-1185">Reference proteome</keyword>
<evidence type="ECO:0000256" key="1">
    <source>
        <dbReference type="SAM" id="Phobius"/>
    </source>
</evidence>
<sequence length="200" mass="21227">MKPGLFGDPRGGERRGSFVVWFWNFVWYSFCGFLLETAYARLTGGGGSRKCLRVLPLCPVYGAGALAILALPSWVQGRPWALFLLGGLTATGVEYAWAALCQRGLGVQFWDYAGLPGNIRGRVCLPFSLAWGALAMGLVYGVEPVMGPILGGIPAIVTGWAAAAVGSDLLLSAALLRHTGDRACLGWQFNTAGPPPPPCR</sequence>
<dbReference type="EMBL" id="JACOPN010000007">
    <property type="protein sequence ID" value="MBC5717713.1"/>
    <property type="molecule type" value="Genomic_DNA"/>
</dbReference>
<keyword evidence="1" id="KW-0812">Transmembrane</keyword>
<dbReference type="InterPro" id="IPR010540">
    <property type="entry name" value="CmpB_TMEM229"/>
</dbReference>